<dbReference type="RefSeq" id="WP_378263385.1">
    <property type="nucleotide sequence ID" value="NZ_JBHUKR010000006.1"/>
</dbReference>
<dbReference type="EMBL" id="JBHUKR010000006">
    <property type="protein sequence ID" value="MFD2416524.1"/>
    <property type="molecule type" value="Genomic_DNA"/>
</dbReference>
<dbReference type="SUPFAM" id="SSF55961">
    <property type="entry name" value="Bet v1-like"/>
    <property type="match status" value="1"/>
</dbReference>
<reference evidence="2" key="1">
    <citation type="journal article" date="2019" name="Int. J. Syst. Evol. Microbiol.">
        <title>The Global Catalogue of Microorganisms (GCM) 10K type strain sequencing project: providing services to taxonomists for standard genome sequencing and annotation.</title>
        <authorList>
            <consortium name="The Broad Institute Genomics Platform"/>
            <consortium name="The Broad Institute Genome Sequencing Center for Infectious Disease"/>
            <person name="Wu L."/>
            <person name="Ma J."/>
        </authorList>
    </citation>
    <scope>NUCLEOTIDE SEQUENCE [LARGE SCALE GENOMIC DNA]</scope>
    <source>
        <strain evidence="2">CGMCC 4.7645</strain>
    </source>
</reference>
<evidence type="ECO:0000313" key="1">
    <source>
        <dbReference type="EMBL" id="MFD2416524.1"/>
    </source>
</evidence>
<protein>
    <submittedName>
        <fullName evidence="1">SRPBCC family protein</fullName>
    </submittedName>
</protein>
<evidence type="ECO:0000313" key="2">
    <source>
        <dbReference type="Proteomes" id="UP001597417"/>
    </source>
</evidence>
<name>A0ABW5FPJ8_9PSEU</name>
<dbReference type="Proteomes" id="UP001597417">
    <property type="component" value="Unassembled WGS sequence"/>
</dbReference>
<dbReference type="CDD" id="cd07812">
    <property type="entry name" value="SRPBCC"/>
    <property type="match status" value="1"/>
</dbReference>
<sequence>MAMVEVRRMMSGDAQQVYELISDVTRMAEWSPESAGAEWLTGEPGTVGSTFRGDNRRPWYKWSTVCTVTAADSGKRFAFAVSVRDQPVSTWEFEITPTPDGCEVTERTFDQRNLFFRMFTFLGTGGIPRSVRNRRTMTQTLDNLARAVRH</sequence>
<organism evidence="1 2">
    <name type="scientific">Amycolatopsis pigmentata</name>
    <dbReference type="NCBI Taxonomy" id="450801"/>
    <lineage>
        <taxon>Bacteria</taxon>
        <taxon>Bacillati</taxon>
        <taxon>Actinomycetota</taxon>
        <taxon>Actinomycetes</taxon>
        <taxon>Pseudonocardiales</taxon>
        <taxon>Pseudonocardiaceae</taxon>
        <taxon>Amycolatopsis</taxon>
    </lineage>
</organism>
<gene>
    <name evidence="1" type="ORF">ACFSXZ_09280</name>
</gene>
<dbReference type="InterPro" id="IPR023393">
    <property type="entry name" value="START-like_dom_sf"/>
</dbReference>
<accession>A0ABW5FPJ8</accession>
<dbReference type="Pfam" id="PF10604">
    <property type="entry name" value="Polyketide_cyc2"/>
    <property type="match status" value="1"/>
</dbReference>
<dbReference type="InterPro" id="IPR019587">
    <property type="entry name" value="Polyketide_cyclase/dehydratase"/>
</dbReference>
<keyword evidence="2" id="KW-1185">Reference proteome</keyword>
<proteinExistence type="predicted"/>
<dbReference type="Gene3D" id="3.30.530.20">
    <property type="match status" value="1"/>
</dbReference>
<comment type="caution">
    <text evidence="1">The sequence shown here is derived from an EMBL/GenBank/DDBJ whole genome shotgun (WGS) entry which is preliminary data.</text>
</comment>